<dbReference type="AlphaFoldDB" id="A0ABC9NDB4"/>
<evidence type="ECO:0000313" key="2">
    <source>
        <dbReference type="Proteomes" id="UP000004110"/>
    </source>
</evidence>
<dbReference type="EMBL" id="AAYH02000041">
    <property type="protein sequence ID" value="EDO54742.1"/>
    <property type="molecule type" value="Genomic_DNA"/>
</dbReference>
<evidence type="ECO:0000313" key="1">
    <source>
        <dbReference type="EMBL" id="EDO54742.1"/>
    </source>
</evidence>
<organism evidence="1 2">
    <name type="scientific">Bacteroides uniformis (strain ATCC 8492 / DSM 6597 / CCUG 4942 / CIP 103695 / JCM 5828 / KCTC 5204 / NCTC 13054 / VPI 0061)</name>
    <dbReference type="NCBI Taxonomy" id="411479"/>
    <lineage>
        <taxon>Bacteria</taxon>
        <taxon>Pseudomonadati</taxon>
        <taxon>Bacteroidota</taxon>
        <taxon>Bacteroidia</taxon>
        <taxon>Bacteroidales</taxon>
        <taxon>Bacteroidaceae</taxon>
        <taxon>Bacteroides</taxon>
    </lineage>
</organism>
<reference evidence="1" key="1">
    <citation type="submission" date="2007-06" db="EMBL/GenBank/DDBJ databases">
        <authorList>
            <person name="Fulton L."/>
            <person name="Clifton S."/>
            <person name="Fulton B."/>
            <person name="Xu J."/>
            <person name="Minx P."/>
            <person name="Pepin K.H."/>
            <person name="Johnson M."/>
            <person name="Thiruvilangam P."/>
            <person name="Bhonagiri V."/>
            <person name="Nash W.E."/>
            <person name="Mardis E.R."/>
            <person name="Wilson R.K."/>
        </authorList>
    </citation>
    <scope>NUCLEOTIDE SEQUENCE [LARGE SCALE GENOMIC DNA]</scope>
    <source>
        <strain evidence="1">ATCC 8492</strain>
    </source>
</reference>
<reference evidence="1" key="2">
    <citation type="submission" date="2013-11" db="EMBL/GenBank/DDBJ databases">
        <title>Draft genome sequence of Bacteroides uniformis (ATCC 8492).</title>
        <authorList>
            <person name="Sudarsanam P."/>
            <person name="Ley R."/>
            <person name="Guruge J."/>
            <person name="Turnbaugh P.J."/>
            <person name="Mahowald M."/>
            <person name="Liep D."/>
            <person name="Gordon J."/>
        </authorList>
    </citation>
    <scope>NUCLEOTIDE SEQUENCE</scope>
    <source>
        <strain evidence="1">ATCC 8492</strain>
    </source>
</reference>
<dbReference type="Proteomes" id="UP000004110">
    <property type="component" value="Unassembled WGS sequence"/>
</dbReference>
<gene>
    <name evidence="1" type="ORF">BACUNI_01727</name>
</gene>
<name>A0ABC9NDB4_BACUC</name>
<accession>A0ABC9NDB4</accession>
<protein>
    <submittedName>
        <fullName evidence="1">Uncharacterized protein</fullName>
    </submittedName>
</protein>
<sequence>MLHKKFAYFLYSKQRINNLVSKTNKLEMKRLSLQTQ</sequence>
<proteinExistence type="predicted"/>
<keyword evidence="2" id="KW-1185">Reference proteome</keyword>
<comment type="caution">
    <text evidence="1">The sequence shown here is derived from an EMBL/GenBank/DDBJ whole genome shotgun (WGS) entry which is preliminary data.</text>
</comment>